<comment type="caution">
    <text evidence="2">The sequence shown here is derived from an EMBL/GenBank/DDBJ whole genome shotgun (WGS) entry which is preliminary data.</text>
</comment>
<dbReference type="EMBL" id="CAUYUJ010005337">
    <property type="protein sequence ID" value="CAK0813280.1"/>
    <property type="molecule type" value="Genomic_DNA"/>
</dbReference>
<sequence length="177" mass="19772">VPQAPAPPPPRPRPGAPRGRHAEHPPKPEPGQGRREPPEVGEDQASRGLQQPPGRGRGRGDRLRRVGRGVQVRGPGHQRLHLEGGVYGYWWPRRSLRRHRHQAQGCGRRISLTDWCKAYDRMDKDKKLKLSRCRSRRAAAPARRGERVAGGGAAREHAIVDVGSCQSPESLLWRALH</sequence>
<name>A0ABN9R4M4_9DINO</name>
<dbReference type="Proteomes" id="UP001189429">
    <property type="component" value="Unassembled WGS sequence"/>
</dbReference>
<evidence type="ECO:0000313" key="2">
    <source>
        <dbReference type="EMBL" id="CAK0813280.1"/>
    </source>
</evidence>
<feature type="region of interest" description="Disordered" evidence="1">
    <location>
        <begin position="1"/>
        <end position="77"/>
    </location>
</feature>
<proteinExistence type="predicted"/>
<evidence type="ECO:0000256" key="1">
    <source>
        <dbReference type="SAM" id="MobiDB-lite"/>
    </source>
</evidence>
<evidence type="ECO:0000313" key="3">
    <source>
        <dbReference type="Proteomes" id="UP001189429"/>
    </source>
</evidence>
<protein>
    <submittedName>
        <fullName evidence="2">Uncharacterized protein</fullName>
    </submittedName>
</protein>
<feature type="non-terminal residue" evidence="2">
    <location>
        <position position="1"/>
    </location>
</feature>
<feature type="compositionally biased region" description="Basic and acidic residues" evidence="1">
    <location>
        <begin position="20"/>
        <end position="38"/>
    </location>
</feature>
<feature type="compositionally biased region" description="Pro residues" evidence="1">
    <location>
        <begin position="1"/>
        <end position="15"/>
    </location>
</feature>
<gene>
    <name evidence="2" type="ORF">PCOR1329_LOCUS17277</name>
</gene>
<keyword evidence="3" id="KW-1185">Reference proteome</keyword>
<reference evidence="2" key="1">
    <citation type="submission" date="2023-10" db="EMBL/GenBank/DDBJ databases">
        <authorList>
            <person name="Chen Y."/>
            <person name="Shah S."/>
            <person name="Dougan E. K."/>
            <person name="Thang M."/>
            <person name="Chan C."/>
        </authorList>
    </citation>
    <scope>NUCLEOTIDE SEQUENCE [LARGE SCALE GENOMIC DNA]</scope>
</reference>
<accession>A0ABN9R4M4</accession>
<organism evidence="2 3">
    <name type="scientific">Prorocentrum cordatum</name>
    <dbReference type="NCBI Taxonomy" id="2364126"/>
    <lineage>
        <taxon>Eukaryota</taxon>
        <taxon>Sar</taxon>
        <taxon>Alveolata</taxon>
        <taxon>Dinophyceae</taxon>
        <taxon>Prorocentrales</taxon>
        <taxon>Prorocentraceae</taxon>
        <taxon>Prorocentrum</taxon>
    </lineage>
</organism>